<dbReference type="GO" id="GO:0003887">
    <property type="term" value="F:DNA-directed DNA polymerase activity"/>
    <property type="evidence" value="ECO:0007669"/>
    <property type="project" value="UniProtKB-UniRule"/>
</dbReference>
<dbReference type="Gene3D" id="3.30.210.10">
    <property type="entry name" value="DNA polymerase, thumb domain"/>
    <property type="match status" value="1"/>
</dbReference>
<dbReference type="InterPro" id="IPR019843">
    <property type="entry name" value="DNA_pol-X_BS"/>
</dbReference>
<dbReference type="InterPro" id="IPR028207">
    <property type="entry name" value="DNA_pol_B_palm_palm"/>
</dbReference>
<feature type="domain" description="DNA-directed DNA polymerase X" evidence="17">
    <location>
        <begin position="10"/>
        <end position="300"/>
    </location>
</feature>
<dbReference type="PANTHER" id="PTHR11276:SF42">
    <property type="entry name" value="DNA POLYMERASE BETA"/>
    <property type="match status" value="1"/>
</dbReference>
<gene>
    <name evidence="18" type="primary">Polb</name>
</gene>
<dbReference type="InterPro" id="IPR022312">
    <property type="entry name" value="DNA_pol_X"/>
</dbReference>
<evidence type="ECO:0000256" key="13">
    <source>
        <dbReference type="ARBA" id="ARBA00023242"/>
    </source>
</evidence>
<dbReference type="AlphaFoldDB" id="A0A8B7VSW2"/>
<keyword evidence="13 16" id="KW-0539">Nucleus</keyword>
<dbReference type="InterPro" id="IPR002054">
    <property type="entry name" value="DNA-dir_DNA_pol_X"/>
</dbReference>
<evidence type="ECO:0000256" key="4">
    <source>
        <dbReference type="ARBA" id="ARBA00022634"/>
    </source>
</evidence>
<dbReference type="FunFam" id="1.10.150.110:FF:000002">
    <property type="entry name" value="DNA polymerase beta"/>
    <property type="match status" value="1"/>
</dbReference>
<comment type="function">
    <text evidence="16">DNA polymerase that functions in several pathways of DNA repair. Involved in base excision repair (BER) responsible for repair of lesions that give rise to abasic (AP) sites in DNA. Also contributes to DNA double-strand break repair by non-homologous end joining and homologous recombination. Has both template-dependent and template-independent (terminal transferase) DNA polymerase activities. Has also a 5'-deoxyribose-5-phosphate lyase (dRP lyase) activity.</text>
</comment>
<dbReference type="Pfam" id="PF14716">
    <property type="entry name" value="HHH_8"/>
    <property type="match status" value="1"/>
</dbReference>
<evidence type="ECO:0000256" key="11">
    <source>
        <dbReference type="ARBA" id="ARBA00022932"/>
    </source>
</evidence>
<comment type="similarity">
    <text evidence="3 16">Belongs to the DNA polymerase type-X family.</text>
</comment>
<dbReference type="GO" id="GO:0006260">
    <property type="term" value="P:DNA replication"/>
    <property type="evidence" value="ECO:0007669"/>
    <property type="project" value="UniProtKB-KW"/>
</dbReference>
<evidence type="ECO:0000256" key="10">
    <source>
        <dbReference type="ARBA" id="ARBA00022842"/>
    </source>
</evidence>
<keyword evidence="7" id="KW-0235">DNA replication</keyword>
<dbReference type="CDD" id="cd00141">
    <property type="entry name" value="NT_POLXc"/>
    <property type="match status" value="1"/>
</dbReference>
<evidence type="ECO:0000256" key="7">
    <source>
        <dbReference type="ARBA" id="ARBA00022705"/>
    </source>
</evidence>
<dbReference type="PANTHER" id="PTHR11276">
    <property type="entry name" value="DNA POLYMERASE TYPE-X FAMILY MEMBER"/>
    <property type="match status" value="1"/>
</dbReference>
<dbReference type="InterPro" id="IPR010996">
    <property type="entry name" value="HHH_MUS81"/>
</dbReference>
<keyword evidence="12 16" id="KW-0234">DNA repair</keyword>
<keyword evidence="4" id="KW-0237">DNA synthesis</keyword>
<dbReference type="Pfam" id="PF14792">
    <property type="entry name" value="DNA_pol_B_palm"/>
    <property type="match status" value="1"/>
</dbReference>
<evidence type="ECO:0000256" key="9">
    <source>
        <dbReference type="ARBA" id="ARBA00022763"/>
    </source>
</evidence>
<evidence type="ECO:0000256" key="5">
    <source>
        <dbReference type="ARBA" id="ARBA00022679"/>
    </source>
</evidence>
<dbReference type="GO" id="GO:0006303">
    <property type="term" value="P:double-strand break repair via nonhomologous end joining"/>
    <property type="evidence" value="ECO:0007669"/>
    <property type="project" value="TreeGrafter"/>
</dbReference>
<dbReference type="GO" id="GO:0046872">
    <property type="term" value="F:metal ion binding"/>
    <property type="evidence" value="ECO:0007669"/>
    <property type="project" value="UniProtKB-UniRule"/>
</dbReference>
<organism evidence="18">
    <name type="scientific">Castor canadensis</name>
    <name type="common">American beaver</name>
    <dbReference type="NCBI Taxonomy" id="51338"/>
    <lineage>
        <taxon>Eukaryota</taxon>
        <taxon>Metazoa</taxon>
        <taxon>Chordata</taxon>
        <taxon>Craniata</taxon>
        <taxon>Vertebrata</taxon>
        <taxon>Euteleostomi</taxon>
        <taxon>Mammalia</taxon>
        <taxon>Eutheria</taxon>
        <taxon>Euarchontoglires</taxon>
        <taxon>Glires</taxon>
        <taxon>Rodentia</taxon>
        <taxon>Castorimorpha</taxon>
        <taxon>Castoridae</taxon>
        <taxon>Castor</taxon>
    </lineage>
</organism>
<evidence type="ECO:0000256" key="15">
    <source>
        <dbReference type="PIRSR" id="PIRSR622312-50"/>
    </source>
</evidence>
<dbReference type="Gene3D" id="3.30.460.10">
    <property type="entry name" value="Beta Polymerase, domain 2"/>
    <property type="match status" value="1"/>
</dbReference>
<protein>
    <recommendedName>
        <fullName evidence="16">DNA polymerase</fullName>
        <ecNumber evidence="16">2.7.7.7</ecNumber>
    </recommendedName>
</protein>
<dbReference type="InterPro" id="IPR037160">
    <property type="entry name" value="DNA_Pol_thumb_sf"/>
</dbReference>
<evidence type="ECO:0000259" key="17">
    <source>
        <dbReference type="SMART" id="SM00483"/>
    </source>
</evidence>
<keyword evidence="6 16" id="KW-0548">Nucleotidyltransferase</keyword>
<dbReference type="PRINTS" id="PR00869">
    <property type="entry name" value="DNAPOLX"/>
</dbReference>
<accession>A0A8B7VSW2</accession>
<evidence type="ECO:0000256" key="1">
    <source>
        <dbReference type="ARBA" id="ARBA00001946"/>
    </source>
</evidence>
<dbReference type="InterPro" id="IPR002008">
    <property type="entry name" value="DNA_pol_X_beta-like"/>
</dbReference>
<dbReference type="PRINTS" id="PR00870">
    <property type="entry name" value="DNAPOLXBETA"/>
</dbReference>
<dbReference type="InterPro" id="IPR043519">
    <property type="entry name" value="NT_sf"/>
</dbReference>
<evidence type="ECO:0000256" key="12">
    <source>
        <dbReference type="ARBA" id="ARBA00023204"/>
    </source>
</evidence>
<evidence type="ECO:0000256" key="2">
    <source>
        <dbReference type="ARBA" id="ARBA00004123"/>
    </source>
</evidence>
<feature type="active site" description="Nucleophile; Schiff-base intermediate with DNA; for 5'-dRP lyase activity" evidence="15">
    <location>
        <position position="72"/>
    </location>
</feature>
<evidence type="ECO:0000256" key="14">
    <source>
        <dbReference type="ARBA" id="ARBA00049244"/>
    </source>
</evidence>
<dbReference type="InterPro" id="IPR027421">
    <property type="entry name" value="DNA_pol_lamdba_lyase_dom_sf"/>
</dbReference>
<dbReference type="Pfam" id="PF14791">
    <property type="entry name" value="DNA_pol_B_thumb"/>
    <property type="match status" value="1"/>
</dbReference>
<keyword evidence="9 16" id="KW-0227">DNA damage</keyword>
<evidence type="ECO:0000256" key="8">
    <source>
        <dbReference type="ARBA" id="ARBA00022723"/>
    </source>
</evidence>
<dbReference type="PROSITE" id="PS00522">
    <property type="entry name" value="DNA_POLYMERASE_X"/>
    <property type="match status" value="1"/>
</dbReference>
<dbReference type="SUPFAM" id="SSF81301">
    <property type="entry name" value="Nucleotidyltransferase"/>
    <property type="match status" value="1"/>
</dbReference>
<evidence type="ECO:0000256" key="3">
    <source>
        <dbReference type="ARBA" id="ARBA00008323"/>
    </source>
</evidence>
<dbReference type="OrthoDB" id="205514at2759"/>
<reference evidence="18" key="1">
    <citation type="submission" date="2025-08" db="UniProtKB">
        <authorList>
            <consortium name="RefSeq"/>
        </authorList>
    </citation>
    <scope>IDENTIFICATION</scope>
    <source>
        <tissue evidence="18">Leukocyte</tissue>
    </source>
</reference>
<keyword evidence="8" id="KW-0479">Metal-binding</keyword>
<dbReference type="SMART" id="SM00483">
    <property type="entry name" value="POLXc"/>
    <property type="match status" value="1"/>
</dbReference>
<name>A0A8B7VSW2_CASCN</name>
<evidence type="ECO:0000313" key="18">
    <source>
        <dbReference type="RefSeq" id="XP_020035036.1"/>
    </source>
</evidence>
<keyword evidence="5 16" id="KW-0808">Transferase</keyword>
<keyword evidence="11 16" id="KW-0239">DNA-directed DNA polymerase</keyword>
<dbReference type="GO" id="GO:0003677">
    <property type="term" value="F:DNA binding"/>
    <property type="evidence" value="ECO:0007669"/>
    <property type="project" value="UniProtKB-UniRule"/>
</dbReference>
<evidence type="ECO:0000256" key="6">
    <source>
        <dbReference type="ARBA" id="ARBA00022695"/>
    </source>
</evidence>
<dbReference type="RefSeq" id="XP_020035036.1">
    <property type="nucleotide sequence ID" value="XM_020179447.1"/>
</dbReference>
<dbReference type="FunFam" id="3.30.460.10:FF:000021">
    <property type="entry name" value="DNA polymerase beta"/>
    <property type="match status" value="1"/>
</dbReference>
<dbReference type="SUPFAM" id="SSF47802">
    <property type="entry name" value="DNA polymerase beta, N-terminal domain-like"/>
    <property type="match status" value="1"/>
</dbReference>
<sequence>MSKRKAPQETLNGGITDMLMELANFEKNVSQAIHKYNAYRKAASVIAKYPHKIKSGAEAKKLPGVGTKIAEKIDEFLATGKLRKLEKIRQDDTSSSINFLTRVSGIGYFEDFEKRIPRDEMLQMQDIVLNEVKKVDFEYIATVCGSFRRGAESSGDMDVLLTHPNFTSESTKQPKLLHRVVEQLQKVHFITDTLSKGETKFMGVCQLPSKNDEKEYPHRRIDIRLIPKDQYYCGVLYFTGSDIFNKNMRAHALEKGFTINEYTIRPLGVTGVAGEPLPVDSEKDIFDYIQWKYREPKDRSE</sequence>
<keyword evidence="10" id="KW-0460">Magnesium</keyword>
<dbReference type="EC" id="2.7.7.7" evidence="16"/>
<dbReference type="GO" id="GO:0006284">
    <property type="term" value="P:base-excision repair"/>
    <property type="evidence" value="ECO:0007669"/>
    <property type="project" value="TreeGrafter"/>
</dbReference>
<comment type="cofactor">
    <cofactor evidence="1">
        <name>Mg(2+)</name>
        <dbReference type="ChEBI" id="CHEBI:18420"/>
    </cofactor>
</comment>
<evidence type="ECO:0000256" key="16">
    <source>
        <dbReference type="RuleBase" id="RU366014"/>
    </source>
</evidence>
<proteinExistence type="inferred from homology"/>
<comment type="catalytic activity">
    <reaction evidence="14 16">
        <text>DNA(n) + a 2'-deoxyribonucleoside 5'-triphosphate = DNA(n+1) + diphosphate</text>
        <dbReference type="Rhea" id="RHEA:22508"/>
        <dbReference type="Rhea" id="RHEA-COMP:17339"/>
        <dbReference type="Rhea" id="RHEA-COMP:17340"/>
        <dbReference type="ChEBI" id="CHEBI:33019"/>
        <dbReference type="ChEBI" id="CHEBI:61560"/>
        <dbReference type="ChEBI" id="CHEBI:173112"/>
        <dbReference type="EC" id="2.7.7.7"/>
    </reaction>
</comment>
<dbReference type="InterPro" id="IPR029398">
    <property type="entry name" value="PolB_thumb"/>
</dbReference>
<dbReference type="GO" id="GO:0005634">
    <property type="term" value="C:nucleus"/>
    <property type="evidence" value="ECO:0007669"/>
    <property type="project" value="UniProtKB-SubCell"/>
</dbReference>
<dbReference type="CTD" id="5423"/>
<dbReference type="FunFam" id="3.30.210.10:FF:000008">
    <property type="entry name" value="DNA polymerase beta"/>
    <property type="match status" value="1"/>
</dbReference>
<dbReference type="Gene3D" id="1.10.150.110">
    <property type="entry name" value="DNA polymerase beta, N-terminal domain-like"/>
    <property type="match status" value="1"/>
</dbReference>
<comment type="subcellular location">
    <subcellularLocation>
        <location evidence="2 16">Nucleus</location>
    </subcellularLocation>
</comment>